<dbReference type="EMBL" id="JANRMS010001613">
    <property type="protein sequence ID" value="KAJ3527106.1"/>
    <property type="molecule type" value="Genomic_DNA"/>
</dbReference>
<dbReference type="Proteomes" id="UP001148629">
    <property type="component" value="Unassembled WGS sequence"/>
</dbReference>
<protein>
    <submittedName>
        <fullName evidence="1">Uncharacterized protein</fullName>
    </submittedName>
</protein>
<evidence type="ECO:0000313" key="2">
    <source>
        <dbReference type="Proteomes" id="UP001148629"/>
    </source>
</evidence>
<proteinExistence type="predicted"/>
<organism evidence="1 2">
    <name type="scientific">Fusarium decemcellulare</name>
    <dbReference type="NCBI Taxonomy" id="57161"/>
    <lineage>
        <taxon>Eukaryota</taxon>
        <taxon>Fungi</taxon>
        <taxon>Dikarya</taxon>
        <taxon>Ascomycota</taxon>
        <taxon>Pezizomycotina</taxon>
        <taxon>Sordariomycetes</taxon>
        <taxon>Hypocreomycetidae</taxon>
        <taxon>Hypocreales</taxon>
        <taxon>Nectriaceae</taxon>
        <taxon>Fusarium</taxon>
        <taxon>Fusarium decemcellulare species complex</taxon>
    </lineage>
</organism>
<name>A0ACC1RWD6_9HYPO</name>
<evidence type="ECO:0000313" key="1">
    <source>
        <dbReference type="EMBL" id="KAJ3527106.1"/>
    </source>
</evidence>
<reference evidence="1" key="1">
    <citation type="submission" date="2022-08" db="EMBL/GenBank/DDBJ databases">
        <title>Genome Sequence of Fusarium decemcellulare.</title>
        <authorList>
            <person name="Buettner E."/>
        </authorList>
    </citation>
    <scope>NUCLEOTIDE SEQUENCE</scope>
    <source>
        <strain evidence="1">Babe19</strain>
    </source>
</reference>
<gene>
    <name evidence="1" type="ORF">NM208_g10871</name>
</gene>
<accession>A0ACC1RWD6</accession>
<comment type="caution">
    <text evidence="1">The sequence shown here is derived from an EMBL/GenBank/DDBJ whole genome shotgun (WGS) entry which is preliminary data.</text>
</comment>
<keyword evidence="2" id="KW-1185">Reference proteome</keyword>
<sequence>MNKVTKSRATRSSAINASKKISSQLGPDDEPPVSMNGRATKRRPAVQDEDHDASERDATPENESDEPAPKRRKTQPARTRNATAKLHARLFGSSCETSQNPCSLPARRHNLSYHRPLLLDNASSRADLLGWFDSVSTKRSMPWRKAWVNPSHHQPDDLRNLLERRAYEVWISEIMLQQTRVAVVIDYWNRWMEKWPTIHDLAAASADDVLSAWRGLGYYSRATRIHEAAKLVVKDPTMKGLLPSCTQELESKVPGVGRYTAGAISAIVFGQAAPMVDGNVLRVLSRQLGLFGNVKTNKAVIDTLWAAADALVKAIARDGTDTQDTEEVETSDRPGRWGQALMELGSTVCVPKPNCESCPVTSTCRAYAEGKTLVSSDNRDSQLGDIEDLCDLCEPFEEIDAEEDAAQNRKDVKKTKAKGTQGKQLTLSAFAFKGATGGKTASDKAKPSLDARGMEKIVDHARKFPLKVIKKAVREEETLVCVIRLSDGQYLIQKRPEKGLLAGLWEFPSSILQDSAEGNTATKRRAKAIAYISKLASDHGSKGSKAMQPQHVGELGSVPWLFSHLKLTMHVHLFTLEDGDCFMDAKALAKDRLRWASSEAVDGESMGTGMRKCWALSRGAESRQVRIHRVGSGGDALTCITPIGFRRFKHLQSKSERNVDEILCTAMTSWFASGRPALFDAISAACDIVDQQIAADLELTKQELDEALQQRDDHASRVTELAAENARLKEQLHQAAGTVQRQPTPARTQSGSKSPSSEPNWKAECARDALRKRKEERDRWVSHATLLEKKIKAAEEEHGISITDRHNRSTRATTLPVTRTEENEPSPNTSFTSDPGLDQADLELPPLAAASLSPEDQPPLANTTATNPQSDSTQSEAESRQEDELPELPAQDNVDDVQIKQEPTSDTPVVVSERAVRKRKRDDPDPNESPQQKVKVEPADDSSPVRALGPVTLVAEESIDLGDVAQKLLTPRKRRELEESQRRDQIQSEAFATATTPRTLFVRPDPEPQTARPLERTSALTPLSINRRLVRSGAEKPLEKLLEKPLTPLRKGLDRGISGLAEDGEAYRRDGNGANPTPKGPAGDSIEPAQPLLGRTSLSVDRPRERRPGQLVFQRILLSQDGEYSLLIKLAPKDRTPAQQTGTPGRPGALSSRFAPQDTRSPLAHKKDSTSVLRNKPVTELRPDDFKINPQANEGHDFAFADVVRDRDERSRMQGCTDMHCCGKHFRALAISQRPDPPLTAAQRQDEQKLLEEHLGDFAYRLGTMDKKERDELWIEAKTQELANKYGKHRYHYSRMQSPPGFWNADFPNTQEIQAERTEAARREKQTVQERHREAMRPGGRWLFRDE</sequence>